<reference evidence="2 3" key="1">
    <citation type="journal article" date="2002" name="Nature">
        <title>Genome sequence and comparative analysis of the model rodent malaria parasite Plasmodium yoelii yoelii.</title>
        <authorList>
            <person name="Carlton J.M."/>
            <person name="Angiuoli S.V."/>
            <person name="Suh B.B."/>
            <person name="Kooij T.W."/>
            <person name="Pertea M."/>
            <person name="Silva J.C."/>
            <person name="Ermolaeva M.D."/>
            <person name="Allen J.E."/>
            <person name="Selengut J.D."/>
            <person name="Koo H.L."/>
            <person name="Peterson J.D."/>
            <person name="Pop M."/>
            <person name="Kosack D.S."/>
            <person name="Shumway M.F."/>
            <person name="Bidwell S.L."/>
            <person name="Shallom S.J."/>
            <person name="van Aken S.E."/>
            <person name="Riedmuller S.B."/>
            <person name="Feldblyum T.V."/>
            <person name="Cho J.K."/>
            <person name="Quackenbush J."/>
            <person name="Sedegah M."/>
            <person name="Shoaibi A."/>
            <person name="Cummings L.M."/>
            <person name="Florens L."/>
            <person name="Yates J.R."/>
            <person name="Raine J.D."/>
            <person name="Sinden R.E."/>
            <person name="Harris M.A."/>
            <person name="Cunningham D.A."/>
            <person name="Preiser P.R."/>
            <person name="Bergman L.W."/>
            <person name="Vaidya A.B."/>
            <person name="van Lin L.H."/>
            <person name="Janse C.J."/>
            <person name="Waters A.P."/>
            <person name="Smith H.O."/>
            <person name="White O.R."/>
            <person name="Salzberg S.L."/>
            <person name="Venter J.C."/>
            <person name="Fraser C.M."/>
            <person name="Hoffman S.L."/>
            <person name="Gardner M.J."/>
            <person name="Carucci D.J."/>
        </authorList>
    </citation>
    <scope>NUCLEOTIDE SEQUENCE [LARGE SCALE GENOMIC DNA]</scope>
    <source>
        <strain evidence="2 3">17XNL</strain>
    </source>
</reference>
<gene>
    <name evidence="2" type="ORF">PY04060</name>
</gene>
<comment type="caution">
    <text evidence="2">The sequence shown here is derived from an EMBL/GenBank/DDBJ whole genome shotgun (WGS) entry which is preliminary data.</text>
</comment>
<keyword evidence="1" id="KW-1133">Transmembrane helix</keyword>
<protein>
    <submittedName>
        <fullName evidence="2">Uncharacterized protein</fullName>
    </submittedName>
</protein>
<dbReference type="PaxDb" id="73239-Q7RHC9"/>
<name>Q7RHC9_PLAYO</name>
<dbReference type="AlphaFoldDB" id="Q7RHC9"/>
<keyword evidence="3" id="KW-1185">Reference proteome</keyword>
<proteinExistence type="predicted"/>
<feature type="transmembrane region" description="Helical" evidence="1">
    <location>
        <begin position="39"/>
        <end position="59"/>
    </location>
</feature>
<evidence type="ECO:0000256" key="1">
    <source>
        <dbReference type="SAM" id="Phobius"/>
    </source>
</evidence>
<evidence type="ECO:0000313" key="3">
    <source>
        <dbReference type="Proteomes" id="UP000008553"/>
    </source>
</evidence>
<dbReference type="EMBL" id="AABL01001217">
    <property type="protein sequence ID" value="EAA15875.1"/>
    <property type="molecule type" value="Genomic_DNA"/>
</dbReference>
<organism evidence="2 3">
    <name type="scientific">Plasmodium yoelii yoelii</name>
    <dbReference type="NCBI Taxonomy" id="73239"/>
    <lineage>
        <taxon>Eukaryota</taxon>
        <taxon>Sar</taxon>
        <taxon>Alveolata</taxon>
        <taxon>Apicomplexa</taxon>
        <taxon>Aconoidasida</taxon>
        <taxon>Haemosporida</taxon>
        <taxon>Plasmodiidae</taxon>
        <taxon>Plasmodium</taxon>
        <taxon>Plasmodium (Vinckeia)</taxon>
    </lineage>
</organism>
<keyword evidence="1" id="KW-0812">Transmembrane</keyword>
<accession>Q7RHC9</accession>
<dbReference type="Proteomes" id="UP000008553">
    <property type="component" value="Unassembled WGS sequence"/>
</dbReference>
<evidence type="ECO:0000313" key="2">
    <source>
        <dbReference type="EMBL" id="EAA15875.1"/>
    </source>
</evidence>
<sequence length="60" mass="7372">MYAYIIGLFYFSKFNVSTQIAFWKHMCDMIELFPYDWESIINCTGEIFFFFFLILLLLLY</sequence>
<dbReference type="InParanoid" id="Q7RHC9"/>
<keyword evidence="1" id="KW-0472">Membrane</keyword>